<dbReference type="InterPro" id="IPR051312">
    <property type="entry name" value="Diverse_Substr_Oxidored"/>
</dbReference>
<evidence type="ECO:0000256" key="3">
    <source>
        <dbReference type="ARBA" id="ARBA00023002"/>
    </source>
</evidence>
<dbReference type="InterPro" id="IPR016166">
    <property type="entry name" value="FAD-bd_PCMH"/>
</dbReference>
<dbReference type="SUPFAM" id="SSF56176">
    <property type="entry name" value="FAD-binding/transporter-associated domain-like"/>
    <property type="match status" value="1"/>
</dbReference>
<dbReference type="PANTHER" id="PTHR42659:SF2">
    <property type="entry name" value="XANTHINE DEHYDROGENASE SUBUNIT C-RELATED"/>
    <property type="match status" value="1"/>
</dbReference>
<evidence type="ECO:0000256" key="1">
    <source>
        <dbReference type="ARBA" id="ARBA00022630"/>
    </source>
</evidence>
<evidence type="ECO:0000313" key="6">
    <source>
        <dbReference type="Proteomes" id="UP000677126"/>
    </source>
</evidence>
<proteinExistence type="predicted"/>
<organism evidence="5 6">
    <name type="scientific">Novosphingobium decolorationis</name>
    <dbReference type="NCBI Taxonomy" id="2698673"/>
    <lineage>
        <taxon>Bacteria</taxon>
        <taxon>Pseudomonadati</taxon>
        <taxon>Pseudomonadota</taxon>
        <taxon>Alphaproteobacteria</taxon>
        <taxon>Sphingomonadales</taxon>
        <taxon>Sphingomonadaceae</taxon>
        <taxon>Novosphingobium</taxon>
    </lineage>
</organism>
<gene>
    <name evidence="5" type="ORF">HT578_16185</name>
</gene>
<name>A0ABX8E7W8_9SPHN</name>
<accession>A0ABX8E7W8</accession>
<evidence type="ECO:0000256" key="2">
    <source>
        <dbReference type="ARBA" id="ARBA00022827"/>
    </source>
</evidence>
<dbReference type="Gene3D" id="3.30.43.10">
    <property type="entry name" value="Uridine Diphospho-n-acetylenolpyruvylglucosamine Reductase, domain 2"/>
    <property type="match status" value="1"/>
</dbReference>
<dbReference type="Proteomes" id="UP000677126">
    <property type="component" value="Chromosome"/>
</dbReference>
<dbReference type="EMBL" id="CP054856">
    <property type="protein sequence ID" value="QVM85030.1"/>
    <property type="molecule type" value="Genomic_DNA"/>
</dbReference>
<dbReference type="InterPro" id="IPR016167">
    <property type="entry name" value="FAD-bd_PCMH_sub1"/>
</dbReference>
<evidence type="ECO:0000259" key="4">
    <source>
        <dbReference type="PROSITE" id="PS51387"/>
    </source>
</evidence>
<keyword evidence="1" id="KW-0285">Flavoprotein</keyword>
<dbReference type="PROSITE" id="PS51387">
    <property type="entry name" value="FAD_PCMH"/>
    <property type="match status" value="1"/>
</dbReference>
<keyword evidence="3" id="KW-0560">Oxidoreductase</keyword>
<dbReference type="InterPro" id="IPR002346">
    <property type="entry name" value="Mopterin_DH_FAD-bd"/>
</dbReference>
<dbReference type="Gene3D" id="3.30.465.10">
    <property type="match status" value="1"/>
</dbReference>
<feature type="domain" description="FAD-binding PCMH-type" evidence="4">
    <location>
        <begin position="1"/>
        <end position="126"/>
    </location>
</feature>
<dbReference type="InterPro" id="IPR036318">
    <property type="entry name" value="FAD-bd_PCMH-like_sf"/>
</dbReference>
<dbReference type="PANTHER" id="PTHR42659">
    <property type="entry name" value="XANTHINE DEHYDROGENASE SUBUNIT C-RELATED"/>
    <property type="match status" value="1"/>
</dbReference>
<keyword evidence="6" id="KW-1185">Reference proteome</keyword>
<dbReference type="InterPro" id="IPR016169">
    <property type="entry name" value="FAD-bd_PCMH_sub2"/>
</dbReference>
<sequence>MKAFTYIRPTTAKEAISAFASAAEGARYIAGGTTLYDLMKLNIERPPFLIDVTAIAGLNEIDINEDRLRFGASVPMSAVASHETIRTSYPVLAESLWKAASQQLRNMATGTHPVKAAVAVARSPLV</sequence>
<protein>
    <submittedName>
        <fullName evidence="5">FAD binding domain-containing protein</fullName>
    </submittedName>
</protein>
<reference evidence="5 6" key="1">
    <citation type="journal article" date="2021" name="Int. J. Syst. Evol. Microbiol.">
        <title>Novosphingobium decolorationis sp. nov., an aniline blue-decolourizing bacterium isolated from East Pacific sediment.</title>
        <authorList>
            <person name="Chen X."/>
            <person name="Dong B."/>
            <person name="Chen T."/>
            <person name="Ren N."/>
            <person name="Wang J."/>
            <person name="Xu Y."/>
            <person name="Yang J."/>
            <person name="Zhu S."/>
            <person name="Chen J."/>
        </authorList>
    </citation>
    <scope>NUCLEOTIDE SEQUENCE [LARGE SCALE GENOMIC DNA]</scope>
    <source>
        <strain evidence="5 6">502str22</strain>
    </source>
</reference>
<dbReference type="RefSeq" id="WP_213500719.1">
    <property type="nucleotide sequence ID" value="NZ_CP054856.1"/>
</dbReference>
<keyword evidence="2" id="KW-0274">FAD</keyword>
<dbReference type="Pfam" id="PF00941">
    <property type="entry name" value="FAD_binding_5"/>
    <property type="match status" value="1"/>
</dbReference>
<evidence type="ECO:0000313" key="5">
    <source>
        <dbReference type="EMBL" id="QVM85030.1"/>
    </source>
</evidence>